<dbReference type="AlphaFoldDB" id="A0A8J4ADJ0"/>
<dbReference type="InterPro" id="IPR050855">
    <property type="entry name" value="NDM-1-like"/>
</dbReference>
<proteinExistence type="predicted"/>
<feature type="domain" description="Metallo-beta-lactamase" evidence="1">
    <location>
        <begin position="27"/>
        <end position="227"/>
    </location>
</feature>
<gene>
    <name evidence="2" type="ORF">NUM_43220</name>
</gene>
<dbReference type="PANTHER" id="PTHR42951">
    <property type="entry name" value="METALLO-BETA-LACTAMASE DOMAIN-CONTAINING"/>
    <property type="match status" value="1"/>
</dbReference>
<dbReference type="InterPro" id="IPR001279">
    <property type="entry name" value="Metallo-B-lactamas"/>
</dbReference>
<reference evidence="3" key="1">
    <citation type="journal article" date="2021" name="Int. J. Syst. Evol. Microbiol.">
        <title>Actinocatenispora comari sp. nov., an endophytic actinomycete isolated from aerial parts of Comarum salesowianum.</title>
        <authorList>
            <person name="Oyunbileg N."/>
            <person name="Iizaka Y."/>
            <person name="Hamada M."/>
            <person name="Davaapurev B.O."/>
            <person name="Fukumoto A."/>
            <person name="Tsetseg B."/>
            <person name="Kato F."/>
            <person name="Tamura T."/>
            <person name="Batkhuu J."/>
            <person name="Anzai Y."/>
        </authorList>
    </citation>
    <scope>NUCLEOTIDE SEQUENCE [LARGE SCALE GENOMIC DNA]</scope>
    <source>
        <strain evidence="3">NUM-2625</strain>
    </source>
</reference>
<dbReference type="Pfam" id="PF00753">
    <property type="entry name" value="Lactamase_B"/>
    <property type="match status" value="1"/>
</dbReference>
<protein>
    <recommendedName>
        <fullName evidence="1">Metallo-beta-lactamase domain-containing protein</fullName>
    </recommendedName>
</protein>
<dbReference type="Proteomes" id="UP000614996">
    <property type="component" value="Unassembled WGS sequence"/>
</dbReference>
<dbReference type="EMBL" id="BOPO01000084">
    <property type="protein sequence ID" value="GIL29068.1"/>
    <property type="molecule type" value="Genomic_DNA"/>
</dbReference>
<dbReference type="SUPFAM" id="SSF56281">
    <property type="entry name" value="Metallo-hydrolase/oxidoreductase"/>
    <property type="match status" value="1"/>
</dbReference>
<dbReference type="RefSeq" id="WP_207126758.1">
    <property type="nucleotide sequence ID" value="NZ_BOPO01000084.1"/>
</dbReference>
<dbReference type="Gene3D" id="3.60.15.10">
    <property type="entry name" value="Ribonuclease Z/Hydroxyacylglutathione hydrolase-like"/>
    <property type="match status" value="1"/>
</dbReference>
<sequence>MTKSVARLRSVGDHCYAWVHSLATWGYSNAGVVVDASGRQGLLVDTQFTLGWTRQLRDAITDTLPELAISDVVNTHANGDHTHGNMVFADARVWSSKQTAADVAAEVSPEMLRQVFTSSLPEPLAGYAHRFFGQFDFSDIQTVPPTDTFSGQHTLRVGDTAVELLELGPAHTHGDVAVLVADDGVLFTGDLLFVGDHPVTWSGPLDGWIAACERMLATGATTIVPGHGPVVGPDVLREFMHYLEHVAEHALAACRAGTPYTEAARTLPIPEYAQQWGNPERLVFLVAAVYRSVGAPAPLAQLELLADAAQIAASLGR</sequence>
<comment type="caution">
    <text evidence="2">The sequence shown here is derived from an EMBL/GenBank/DDBJ whole genome shotgun (WGS) entry which is preliminary data.</text>
</comment>
<evidence type="ECO:0000313" key="2">
    <source>
        <dbReference type="EMBL" id="GIL29068.1"/>
    </source>
</evidence>
<keyword evidence="3" id="KW-1185">Reference proteome</keyword>
<evidence type="ECO:0000313" key="3">
    <source>
        <dbReference type="Proteomes" id="UP000614996"/>
    </source>
</evidence>
<organism evidence="2 3">
    <name type="scientific">Actinocatenispora comari</name>
    <dbReference type="NCBI Taxonomy" id="2807577"/>
    <lineage>
        <taxon>Bacteria</taxon>
        <taxon>Bacillati</taxon>
        <taxon>Actinomycetota</taxon>
        <taxon>Actinomycetes</taxon>
        <taxon>Micromonosporales</taxon>
        <taxon>Micromonosporaceae</taxon>
        <taxon>Actinocatenispora</taxon>
    </lineage>
</organism>
<evidence type="ECO:0000259" key="1">
    <source>
        <dbReference type="SMART" id="SM00849"/>
    </source>
</evidence>
<dbReference type="CDD" id="cd16282">
    <property type="entry name" value="metallo-hydrolase-like_MBL-fold"/>
    <property type="match status" value="1"/>
</dbReference>
<dbReference type="InterPro" id="IPR036866">
    <property type="entry name" value="RibonucZ/Hydroxyglut_hydro"/>
</dbReference>
<name>A0A8J4ADJ0_9ACTN</name>
<accession>A0A8J4ADJ0</accession>
<dbReference type="SMART" id="SM00849">
    <property type="entry name" value="Lactamase_B"/>
    <property type="match status" value="1"/>
</dbReference>
<dbReference type="PANTHER" id="PTHR42951:SF4">
    <property type="entry name" value="ACYL-COENZYME A THIOESTERASE MBLAC2"/>
    <property type="match status" value="1"/>
</dbReference>